<reference evidence="2 3" key="1">
    <citation type="journal article" date="2013" name="Genome Announc.">
        <title>Draft Genome Sequence of Psychrobacter aquaticus Strain CMS 56T, Isolated from a Cyanobacterial Mat Sample Collected from Water Bodies in the McMurdo Dry Valley Region of Antarctica.</title>
        <authorList>
            <person name="Reddy G.S."/>
            <person name="Ara S."/>
            <person name="Singh A."/>
            <person name="Kumar Pinnaka A."/>
            <person name="Shivaji S."/>
        </authorList>
    </citation>
    <scope>NUCLEOTIDE SEQUENCE [LARGE SCALE GENOMIC DNA]</scope>
    <source>
        <strain evidence="2 3">CMS 56</strain>
    </source>
</reference>
<dbReference type="Pfam" id="PF08867">
    <property type="entry name" value="FRG"/>
    <property type="match status" value="1"/>
</dbReference>
<protein>
    <recommendedName>
        <fullName evidence="1">FRG domain-containing protein</fullName>
    </recommendedName>
</protein>
<dbReference type="STRING" id="1354303.M917_1718"/>
<evidence type="ECO:0000313" key="3">
    <source>
        <dbReference type="Proteomes" id="UP000016761"/>
    </source>
</evidence>
<comment type="caution">
    <text evidence="2">The sequence shown here is derived from an EMBL/GenBank/DDBJ whole genome shotgun (WGS) entry which is preliminary data.</text>
</comment>
<dbReference type="InterPro" id="IPR014966">
    <property type="entry name" value="FRG-dom"/>
</dbReference>
<evidence type="ECO:0000259" key="1">
    <source>
        <dbReference type="SMART" id="SM00901"/>
    </source>
</evidence>
<feature type="domain" description="FRG" evidence="1">
    <location>
        <begin position="22"/>
        <end position="117"/>
    </location>
</feature>
<dbReference type="Proteomes" id="UP000016761">
    <property type="component" value="Unassembled WGS sequence"/>
</dbReference>
<proteinExistence type="predicted"/>
<keyword evidence="3" id="KW-1185">Reference proteome</keyword>
<dbReference type="AlphaFoldDB" id="U4T5L5"/>
<dbReference type="RefSeq" id="WP_021814354.1">
    <property type="nucleotide sequence ID" value="NZ_AUSW01000030.1"/>
</dbReference>
<dbReference type="eggNOG" id="ENOG502Z9DH">
    <property type="taxonomic scope" value="Bacteria"/>
</dbReference>
<organism evidence="2 3">
    <name type="scientific">Psychrobacter aquaticus CMS 56</name>
    <dbReference type="NCBI Taxonomy" id="1354303"/>
    <lineage>
        <taxon>Bacteria</taxon>
        <taxon>Pseudomonadati</taxon>
        <taxon>Pseudomonadota</taxon>
        <taxon>Gammaproteobacteria</taxon>
        <taxon>Moraxellales</taxon>
        <taxon>Moraxellaceae</taxon>
        <taxon>Psychrobacter</taxon>
    </lineage>
</organism>
<sequence>MEREITSIGSLIENLNQDIGDYDEDVWFRGEACFDWKLLPGIFRSSKKISEEILLTRFKQSASMLIDTSPKSDFDWMFLMQHYGVQTRLLDWSESALASLYFAISEEDHLLSDGTLWMLKPIELNKLANIEDENKYYIPSFDDVHLTNYGIQSLRNSRIQMNPIATIATRNNARIQAQQGVFTIHHLKDKPLEDYCDINQQIFKYKIPKESKLRLKKELELLSFNRFSLFPELSSIGLLLKDKMQ</sequence>
<dbReference type="SMART" id="SM00901">
    <property type="entry name" value="FRG"/>
    <property type="match status" value="1"/>
</dbReference>
<name>U4T5L5_9GAMM</name>
<dbReference type="OrthoDB" id="9816036at2"/>
<accession>U4T5L5</accession>
<dbReference type="PATRIC" id="fig|1354303.4.peg.1694"/>
<dbReference type="EMBL" id="AUSW01000030">
    <property type="protein sequence ID" value="ERL55461.1"/>
    <property type="molecule type" value="Genomic_DNA"/>
</dbReference>
<gene>
    <name evidence="2" type="ORF">M917_1718</name>
</gene>
<evidence type="ECO:0000313" key="2">
    <source>
        <dbReference type="EMBL" id="ERL55461.1"/>
    </source>
</evidence>